<dbReference type="Gene3D" id="2.30.33.40">
    <property type="entry name" value="GroES chaperonin"/>
    <property type="match status" value="1"/>
</dbReference>
<protein>
    <submittedName>
        <fullName evidence="2">GroS Co-chaperonin GroES (HSP10)</fullName>
    </submittedName>
</protein>
<evidence type="ECO:0000313" key="2">
    <source>
        <dbReference type="EMBL" id="CAB5212363.1"/>
    </source>
</evidence>
<dbReference type="SUPFAM" id="SSF50129">
    <property type="entry name" value="GroES-like"/>
    <property type="match status" value="1"/>
</dbReference>
<keyword evidence="1" id="KW-0143">Chaperone</keyword>
<evidence type="ECO:0000256" key="1">
    <source>
        <dbReference type="ARBA" id="ARBA00023186"/>
    </source>
</evidence>
<dbReference type="GO" id="GO:0044183">
    <property type="term" value="F:protein folding chaperone"/>
    <property type="evidence" value="ECO:0007669"/>
    <property type="project" value="InterPro"/>
</dbReference>
<dbReference type="GO" id="GO:0005524">
    <property type="term" value="F:ATP binding"/>
    <property type="evidence" value="ECO:0007669"/>
    <property type="project" value="InterPro"/>
</dbReference>
<dbReference type="Pfam" id="PF00166">
    <property type="entry name" value="Cpn10"/>
    <property type="match status" value="1"/>
</dbReference>
<organism evidence="2">
    <name type="scientific">uncultured Caudovirales phage</name>
    <dbReference type="NCBI Taxonomy" id="2100421"/>
    <lineage>
        <taxon>Viruses</taxon>
        <taxon>Duplodnaviria</taxon>
        <taxon>Heunggongvirae</taxon>
        <taxon>Uroviricota</taxon>
        <taxon>Caudoviricetes</taxon>
        <taxon>Peduoviridae</taxon>
        <taxon>Maltschvirus</taxon>
        <taxon>Maltschvirus maltsch</taxon>
    </lineage>
</organism>
<dbReference type="InterPro" id="IPR020818">
    <property type="entry name" value="Chaperonin_GroES"/>
</dbReference>
<reference evidence="2" key="1">
    <citation type="submission" date="2020-05" db="EMBL/GenBank/DDBJ databases">
        <authorList>
            <person name="Chiriac C."/>
            <person name="Salcher M."/>
            <person name="Ghai R."/>
            <person name="Kavagutti S V."/>
        </authorList>
    </citation>
    <scope>NUCLEOTIDE SEQUENCE</scope>
</reference>
<dbReference type="SMART" id="SM00883">
    <property type="entry name" value="Cpn10"/>
    <property type="match status" value="1"/>
</dbReference>
<dbReference type="EMBL" id="LR798238">
    <property type="protein sequence ID" value="CAB5212363.1"/>
    <property type="molecule type" value="Genomic_DNA"/>
</dbReference>
<dbReference type="InterPro" id="IPR037124">
    <property type="entry name" value="Chaperonin_GroES_sf"/>
</dbReference>
<gene>
    <name evidence="2" type="ORF">UFOVP194_5</name>
</gene>
<dbReference type="InterPro" id="IPR011032">
    <property type="entry name" value="GroES-like_sf"/>
</dbReference>
<proteinExistence type="predicted"/>
<sequence>MIKPLADKILVKPIVRVKSKIIDIIMDEADNMGTIVAVGPGKKINATERGPMPVEVGQFIRFGNMGHESKDEYLKFHEYEINNERHLVMSWQDVCWAQDAS</sequence>
<name>A0A6J7WEF4_9CAUD</name>
<accession>A0A6J7WEF4</accession>
<dbReference type="CDD" id="cd00320">
    <property type="entry name" value="cpn10"/>
    <property type="match status" value="1"/>
</dbReference>